<dbReference type="InParanoid" id="M1DCP2"/>
<dbReference type="Gramene" id="PGSC0003DMT400086877">
    <property type="protein sequence ID" value="PGSC0003DMT400086877"/>
    <property type="gene ID" value="PGSC0003DMG400036448"/>
</dbReference>
<organism evidence="3 4">
    <name type="scientific">Solanum tuberosum</name>
    <name type="common">Potato</name>
    <dbReference type="NCBI Taxonomy" id="4113"/>
    <lineage>
        <taxon>Eukaryota</taxon>
        <taxon>Viridiplantae</taxon>
        <taxon>Streptophyta</taxon>
        <taxon>Embryophyta</taxon>
        <taxon>Tracheophyta</taxon>
        <taxon>Spermatophyta</taxon>
        <taxon>Magnoliopsida</taxon>
        <taxon>eudicotyledons</taxon>
        <taxon>Gunneridae</taxon>
        <taxon>Pentapetalae</taxon>
        <taxon>asterids</taxon>
        <taxon>lamiids</taxon>
        <taxon>Solanales</taxon>
        <taxon>Solanaceae</taxon>
        <taxon>Solanoideae</taxon>
        <taxon>Solaneae</taxon>
        <taxon>Solanum</taxon>
    </lineage>
</organism>
<dbReference type="HOGENOM" id="CLU_043094_0_0_1"/>
<dbReference type="PaxDb" id="4113-PGSC0003DMT400086877"/>
<dbReference type="Pfam" id="PF20167">
    <property type="entry name" value="Transposase_32"/>
    <property type="match status" value="1"/>
</dbReference>
<evidence type="ECO:0000256" key="1">
    <source>
        <dbReference type="SAM" id="MobiDB-lite"/>
    </source>
</evidence>
<dbReference type="EnsemblPlants" id="PGSC0003DMT400086877">
    <property type="protein sequence ID" value="PGSC0003DMT400086877"/>
    <property type="gene ID" value="PGSC0003DMG400036448"/>
</dbReference>
<feature type="compositionally biased region" description="Acidic residues" evidence="1">
    <location>
        <begin position="255"/>
        <end position="281"/>
    </location>
</feature>
<name>M1DCP2_SOLTU</name>
<evidence type="ECO:0000313" key="4">
    <source>
        <dbReference type="Proteomes" id="UP000011115"/>
    </source>
</evidence>
<reference evidence="4" key="1">
    <citation type="journal article" date="2011" name="Nature">
        <title>Genome sequence and analysis of the tuber crop potato.</title>
        <authorList>
            <consortium name="The Potato Genome Sequencing Consortium"/>
        </authorList>
    </citation>
    <scope>NUCLEOTIDE SEQUENCE [LARGE SCALE GENOMIC DNA]</scope>
    <source>
        <strain evidence="4">cv. DM1-3 516 R44</strain>
    </source>
</reference>
<feature type="region of interest" description="Disordered" evidence="1">
    <location>
        <begin position="239"/>
        <end position="281"/>
    </location>
</feature>
<keyword evidence="4" id="KW-1185">Reference proteome</keyword>
<sequence>MGFIFDELTECNLHMVWEFCVNWATESRSNFVKVRGVDVNLTPAVLNDIVGTSPDAVSLVLTGLNIRLPYRAIRHTLCGPQSMVQWTKHNAKRYYQSLPYAHMLREARVWLNIVMHCSTPGLHYTNITRDRVCLIYYLMTPSVPEERLDYMAPLFLAPVDITKTKGPDNEFGPTLTTAEHHRRDELIMARMYGLEMLHHLNGCRASSDVQLGEVERRYPLNAHAKSLLGIGLAFHEPMDDDIPTDDDRLHTGSDVDFDSETEEVDTALAGDEGDGGDATEE</sequence>
<dbReference type="InterPro" id="IPR046796">
    <property type="entry name" value="Transposase_32_dom"/>
</dbReference>
<protein>
    <recommendedName>
        <fullName evidence="2">Putative plant transposon protein domain-containing protein</fullName>
    </recommendedName>
</protein>
<accession>M1DCP2</accession>
<feature type="domain" description="Putative plant transposon protein" evidence="2">
    <location>
        <begin position="3"/>
        <end position="140"/>
    </location>
</feature>
<evidence type="ECO:0000259" key="2">
    <source>
        <dbReference type="Pfam" id="PF20167"/>
    </source>
</evidence>
<evidence type="ECO:0000313" key="3">
    <source>
        <dbReference type="EnsemblPlants" id="PGSC0003DMT400086877"/>
    </source>
</evidence>
<dbReference type="Proteomes" id="UP000011115">
    <property type="component" value="Unassembled WGS sequence"/>
</dbReference>
<dbReference type="AlphaFoldDB" id="M1DCP2"/>
<proteinExistence type="predicted"/>
<reference evidence="3" key="2">
    <citation type="submission" date="2015-06" db="UniProtKB">
        <authorList>
            <consortium name="EnsemblPlants"/>
        </authorList>
    </citation>
    <scope>IDENTIFICATION</scope>
    <source>
        <strain evidence="3">DM1-3 516 R44</strain>
    </source>
</reference>